<dbReference type="PANTHER" id="PTHR30006">
    <property type="entry name" value="THIAMINE-BINDING PERIPLASMIC PROTEIN-RELATED"/>
    <property type="match status" value="1"/>
</dbReference>
<dbReference type="PROSITE" id="PS51318">
    <property type="entry name" value="TAT"/>
    <property type="match status" value="1"/>
</dbReference>
<reference evidence="3 4" key="1">
    <citation type="submission" date="2019-04" db="EMBL/GenBank/DDBJ databases">
        <title>Azoarcus rhizosphaerae sp. nov. isolated from rhizosphere of Ficus religiosa.</title>
        <authorList>
            <person name="Lin S.-Y."/>
            <person name="Hameed A."/>
            <person name="Hsu Y.-H."/>
            <person name="Young C.-C."/>
        </authorList>
    </citation>
    <scope>NUCLEOTIDE SEQUENCE [LARGE SCALE GENOMIC DNA]</scope>
    <source>
        <strain evidence="3 4">CC-YHH848</strain>
    </source>
</reference>
<dbReference type="EMBL" id="SSOD01000019">
    <property type="protein sequence ID" value="THF56887.1"/>
    <property type="molecule type" value="Genomic_DNA"/>
</dbReference>
<dbReference type="Pfam" id="PF13343">
    <property type="entry name" value="SBP_bac_6"/>
    <property type="match status" value="1"/>
</dbReference>
<gene>
    <name evidence="3" type="ORF">E6O51_18825</name>
</gene>
<feature type="signal peptide" evidence="2">
    <location>
        <begin position="1"/>
        <end position="32"/>
    </location>
</feature>
<dbReference type="Proteomes" id="UP000307956">
    <property type="component" value="Unassembled WGS sequence"/>
</dbReference>
<dbReference type="RefSeq" id="WP_136386558.1">
    <property type="nucleotide sequence ID" value="NZ_SSOD01000019.1"/>
</dbReference>
<dbReference type="SUPFAM" id="SSF53850">
    <property type="entry name" value="Periplasmic binding protein-like II"/>
    <property type="match status" value="1"/>
</dbReference>
<evidence type="ECO:0000256" key="2">
    <source>
        <dbReference type="SAM" id="SignalP"/>
    </source>
</evidence>
<protein>
    <submittedName>
        <fullName evidence="3">Extracellular solute-binding protein</fullName>
    </submittedName>
</protein>
<accession>A0A4S4ADP3</accession>
<organism evidence="3 4">
    <name type="scientific">Pseudothauera rhizosphaerae</name>
    <dbReference type="NCBI Taxonomy" id="2565932"/>
    <lineage>
        <taxon>Bacteria</taxon>
        <taxon>Pseudomonadati</taxon>
        <taxon>Pseudomonadota</taxon>
        <taxon>Betaproteobacteria</taxon>
        <taxon>Rhodocyclales</taxon>
        <taxon>Zoogloeaceae</taxon>
        <taxon>Pseudothauera</taxon>
    </lineage>
</organism>
<evidence type="ECO:0000313" key="4">
    <source>
        <dbReference type="Proteomes" id="UP000307956"/>
    </source>
</evidence>
<dbReference type="OrthoDB" id="366726at2"/>
<keyword evidence="4" id="KW-1185">Reference proteome</keyword>
<dbReference type="InterPro" id="IPR006311">
    <property type="entry name" value="TAT_signal"/>
</dbReference>
<dbReference type="AlphaFoldDB" id="A0A4S4ADP3"/>
<dbReference type="PANTHER" id="PTHR30006:SF24">
    <property type="entry name" value="SLL0237 PROTEIN"/>
    <property type="match status" value="1"/>
</dbReference>
<name>A0A4S4ADP3_9RHOO</name>
<evidence type="ECO:0000256" key="1">
    <source>
        <dbReference type="ARBA" id="ARBA00022729"/>
    </source>
</evidence>
<keyword evidence="1 2" id="KW-0732">Signal</keyword>
<dbReference type="Gene3D" id="3.40.190.10">
    <property type="entry name" value="Periplasmic binding protein-like II"/>
    <property type="match status" value="2"/>
</dbReference>
<sequence length="442" mass="47369">MKPAQPSRPGRRRALAALGGGALLMCASRLTAAPPAPAPVVVMTGYPEEVMSRFEVAFEKAHPEYRLRILWRNPSEALPYLSEPGQGGTDVYWAASPRTFERLKAAGAFQPIGIDRAGLPERIGNTRLADADGFYLATEMAGYGFVFDPAELARLGVAVPKDWTDLADPRLAGHIALPNPARVGFAPVLVDIVLQAYGWRQGWALWSEIAGLAALIGSGGRRVAEEIGPGRAAVGLSIDFFVAAAIAGGAPLHFAYPRHGGINPAHVAITAGAANPEGARAFARFVLSEAGQRLLADPDIRKLPVRPSAYAGLPAGYHDPFAAAAAGAYDYDNDAGRERLALVASLFEQMFIQGAAGHERYTRLWARIHAAERAGRDLRAVRALLGTPPLTEREAAAPELLALFRNRVEGADEALRQVEIGWQWEAVKAWTEAERRLDEAGA</sequence>
<feature type="chain" id="PRO_5020248052" evidence="2">
    <location>
        <begin position="33"/>
        <end position="442"/>
    </location>
</feature>
<evidence type="ECO:0000313" key="3">
    <source>
        <dbReference type="EMBL" id="THF56887.1"/>
    </source>
</evidence>
<proteinExistence type="predicted"/>
<comment type="caution">
    <text evidence="3">The sequence shown here is derived from an EMBL/GenBank/DDBJ whole genome shotgun (WGS) entry which is preliminary data.</text>
</comment>